<dbReference type="Gene3D" id="3.40.50.720">
    <property type="entry name" value="NAD(P)-binding Rossmann-like Domain"/>
    <property type="match status" value="1"/>
</dbReference>
<dbReference type="SUPFAM" id="SSF51735">
    <property type="entry name" value="NAD(P)-binding Rossmann-fold domains"/>
    <property type="match status" value="1"/>
</dbReference>
<dbReference type="EMBL" id="LCDB01000006">
    <property type="protein sequence ID" value="KKS44581.1"/>
    <property type="molecule type" value="Genomic_DNA"/>
</dbReference>
<sequence>MTKDDKINALIIGGSSGLGLELGLFLAEYCNVFVTGRKDPQKKQLHFIPLEIKKSHLLSSDLDRVLTRVGAVELLIYAAGFHQDGAISDLEDSDIIAMINVKLTAPAMLLQKILRKQKKLSGFIAITSTSQLTPRLREPVYAAASAGLGMLARSVSLDKRVVKTLVAAPAGMKTNFWKGKTRKGVLLEPRWVAERIIDLYKMKFAYKQVLILREPPRIKTAVVVD</sequence>
<comment type="similarity">
    <text evidence="1">Belongs to the short-chain dehydrogenases/reductases (SDR) family.</text>
</comment>
<dbReference type="PANTHER" id="PTHR42879">
    <property type="entry name" value="3-OXOACYL-(ACYL-CARRIER-PROTEIN) REDUCTASE"/>
    <property type="match status" value="1"/>
</dbReference>
<evidence type="ECO:0000313" key="3">
    <source>
        <dbReference type="Proteomes" id="UP000033986"/>
    </source>
</evidence>
<protein>
    <submittedName>
        <fullName evidence="2">Oxidoreductase, short chain dehydrogenase/reductase family</fullName>
    </submittedName>
</protein>
<dbReference type="InterPro" id="IPR036291">
    <property type="entry name" value="NAD(P)-bd_dom_sf"/>
</dbReference>
<dbReference type="PRINTS" id="PR00081">
    <property type="entry name" value="GDHRDH"/>
</dbReference>
<evidence type="ECO:0000313" key="2">
    <source>
        <dbReference type="EMBL" id="KKS44581.1"/>
    </source>
</evidence>
<name>A0A0G1BDX8_9BACT</name>
<dbReference type="AlphaFoldDB" id="A0A0G1BDX8"/>
<dbReference type="CDD" id="cd05233">
    <property type="entry name" value="SDR_c"/>
    <property type="match status" value="1"/>
</dbReference>
<comment type="caution">
    <text evidence="2">The sequence shown here is derived from an EMBL/GenBank/DDBJ whole genome shotgun (WGS) entry which is preliminary data.</text>
</comment>
<dbReference type="Pfam" id="PF00106">
    <property type="entry name" value="adh_short"/>
    <property type="match status" value="1"/>
</dbReference>
<dbReference type="InterPro" id="IPR002347">
    <property type="entry name" value="SDR_fam"/>
</dbReference>
<proteinExistence type="inferred from homology"/>
<evidence type="ECO:0000256" key="1">
    <source>
        <dbReference type="ARBA" id="ARBA00006484"/>
    </source>
</evidence>
<dbReference type="Proteomes" id="UP000033986">
    <property type="component" value="Unassembled WGS sequence"/>
</dbReference>
<dbReference type="InterPro" id="IPR050259">
    <property type="entry name" value="SDR"/>
</dbReference>
<reference evidence="2 3" key="1">
    <citation type="journal article" date="2015" name="Nature">
        <title>rRNA introns, odd ribosomes, and small enigmatic genomes across a large radiation of phyla.</title>
        <authorList>
            <person name="Brown C.T."/>
            <person name="Hug L.A."/>
            <person name="Thomas B.C."/>
            <person name="Sharon I."/>
            <person name="Castelle C.J."/>
            <person name="Singh A."/>
            <person name="Wilkins M.J."/>
            <person name="Williams K.H."/>
            <person name="Banfield J.F."/>
        </authorList>
    </citation>
    <scope>NUCLEOTIDE SEQUENCE [LARGE SCALE GENOMIC DNA]</scope>
</reference>
<organism evidence="2 3">
    <name type="scientific">Candidatus Azambacteria bacterium GW2011_GWB1_42_17</name>
    <dbReference type="NCBI Taxonomy" id="1618615"/>
    <lineage>
        <taxon>Bacteria</taxon>
        <taxon>Candidatus Azamiibacteriota</taxon>
    </lineage>
</organism>
<gene>
    <name evidence="2" type="ORF">UV07_C0006G0003</name>
</gene>
<dbReference type="PANTHER" id="PTHR42879:SF2">
    <property type="entry name" value="3-OXOACYL-[ACYL-CARRIER-PROTEIN] REDUCTASE FABG"/>
    <property type="match status" value="1"/>
</dbReference>
<accession>A0A0G1BDX8</accession>